<gene>
    <name evidence="3" type="ORF">RDWZM_009293</name>
</gene>
<protein>
    <submittedName>
        <fullName evidence="3">Uncharacterized protein</fullName>
    </submittedName>
</protein>
<dbReference type="AlphaFoldDB" id="A0A9Q0RKX5"/>
<keyword evidence="2" id="KW-1133">Transmembrane helix</keyword>
<keyword evidence="2" id="KW-0472">Membrane</keyword>
<comment type="caution">
    <text evidence="3">The sequence shown here is derived from an EMBL/GenBank/DDBJ whole genome shotgun (WGS) entry which is preliminary data.</text>
</comment>
<sequence length="319" mass="35264">MAKLRVIRITLITLQLISVTIASVIIIVHYNPWIERMIVEAERSGNTSQSLADQIGRIEGEEIVIFLMSSATILVSLIGVIGTLRGHEHNHCLLNFYMSTLIIFLFVIFVALCGTIWEMIWKLQYGQSIGSTLNNSKYAPHDTYHLVDDEHQMNMSIEGRNMESNHTIMTTTTATTTSGTTTISSKNAQSSVTWMYICKSFIFISLSASLYAVSLKLTRKILESSDDRYLSAGDGDEDDLNSEASSYGTNGIHHYINAGGVVSVHGQSKRHKPYNNHSFNFQHNIAGSYNSRMLSKPSGGVPSITGSNDSSVGTPFRNI</sequence>
<evidence type="ECO:0000313" key="4">
    <source>
        <dbReference type="Proteomes" id="UP001142055"/>
    </source>
</evidence>
<feature type="transmembrane region" description="Helical" evidence="2">
    <location>
        <begin position="63"/>
        <end position="84"/>
    </location>
</feature>
<evidence type="ECO:0000256" key="2">
    <source>
        <dbReference type="SAM" id="Phobius"/>
    </source>
</evidence>
<dbReference type="OMA" id="LCGTIWE"/>
<feature type="region of interest" description="Disordered" evidence="1">
    <location>
        <begin position="296"/>
        <end position="319"/>
    </location>
</feature>
<evidence type="ECO:0000313" key="3">
    <source>
        <dbReference type="EMBL" id="KAJ6218136.1"/>
    </source>
</evidence>
<feature type="transmembrane region" description="Helical" evidence="2">
    <location>
        <begin position="194"/>
        <end position="213"/>
    </location>
</feature>
<keyword evidence="4" id="KW-1185">Reference proteome</keyword>
<feature type="transmembrane region" description="Helical" evidence="2">
    <location>
        <begin position="96"/>
        <end position="117"/>
    </location>
</feature>
<organism evidence="3 4">
    <name type="scientific">Blomia tropicalis</name>
    <name type="common">Mite</name>
    <dbReference type="NCBI Taxonomy" id="40697"/>
    <lineage>
        <taxon>Eukaryota</taxon>
        <taxon>Metazoa</taxon>
        <taxon>Ecdysozoa</taxon>
        <taxon>Arthropoda</taxon>
        <taxon>Chelicerata</taxon>
        <taxon>Arachnida</taxon>
        <taxon>Acari</taxon>
        <taxon>Acariformes</taxon>
        <taxon>Sarcoptiformes</taxon>
        <taxon>Astigmata</taxon>
        <taxon>Glycyphagoidea</taxon>
        <taxon>Echimyopodidae</taxon>
        <taxon>Blomia</taxon>
    </lineage>
</organism>
<keyword evidence="2" id="KW-0812">Transmembrane</keyword>
<name>A0A9Q0RKX5_BLOTA</name>
<feature type="transmembrane region" description="Helical" evidence="2">
    <location>
        <begin position="12"/>
        <end position="30"/>
    </location>
</feature>
<evidence type="ECO:0000256" key="1">
    <source>
        <dbReference type="SAM" id="MobiDB-lite"/>
    </source>
</evidence>
<dbReference type="EMBL" id="JAPWDV010000003">
    <property type="protein sequence ID" value="KAJ6218136.1"/>
    <property type="molecule type" value="Genomic_DNA"/>
</dbReference>
<accession>A0A9Q0RKX5</accession>
<feature type="compositionally biased region" description="Polar residues" evidence="1">
    <location>
        <begin position="304"/>
        <end position="313"/>
    </location>
</feature>
<proteinExistence type="predicted"/>
<dbReference type="Proteomes" id="UP001142055">
    <property type="component" value="Chromosome 3"/>
</dbReference>
<reference evidence="3" key="1">
    <citation type="submission" date="2022-12" db="EMBL/GenBank/DDBJ databases">
        <title>Genome assemblies of Blomia tropicalis.</title>
        <authorList>
            <person name="Cui Y."/>
        </authorList>
    </citation>
    <scope>NUCLEOTIDE SEQUENCE</scope>
    <source>
        <tissue evidence="3">Adult mites</tissue>
    </source>
</reference>